<name>A0A8J9Y813_9NEOP</name>
<feature type="non-terminal residue" evidence="2">
    <location>
        <position position="83"/>
    </location>
</feature>
<organism evidence="2 3">
    <name type="scientific">Brenthis ino</name>
    <name type="common">lesser marbled fritillary</name>
    <dbReference type="NCBI Taxonomy" id="405034"/>
    <lineage>
        <taxon>Eukaryota</taxon>
        <taxon>Metazoa</taxon>
        <taxon>Ecdysozoa</taxon>
        <taxon>Arthropoda</taxon>
        <taxon>Hexapoda</taxon>
        <taxon>Insecta</taxon>
        <taxon>Pterygota</taxon>
        <taxon>Neoptera</taxon>
        <taxon>Endopterygota</taxon>
        <taxon>Lepidoptera</taxon>
        <taxon>Glossata</taxon>
        <taxon>Ditrysia</taxon>
        <taxon>Papilionoidea</taxon>
        <taxon>Nymphalidae</taxon>
        <taxon>Heliconiinae</taxon>
        <taxon>Argynnini</taxon>
        <taxon>Brenthis</taxon>
    </lineage>
</organism>
<evidence type="ECO:0000313" key="2">
    <source>
        <dbReference type="EMBL" id="CAH0718136.1"/>
    </source>
</evidence>
<accession>A0A8J9Y813</accession>
<feature type="compositionally biased region" description="Basic residues" evidence="1">
    <location>
        <begin position="39"/>
        <end position="48"/>
    </location>
</feature>
<dbReference type="EMBL" id="OV170232">
    <property type="protein sequence ID" value="CAH0718136.1"/>
    <property type="molecule type" value="Genomic_DNA"/>
</dbReference>
<feature type="region of interest" description="Disordered" evidence="1">
    <location>
        <begin position="1"/>
        <end position="62"/>
    </location>
</feature>
<evidence type="ECO:0000256" key="1">
    <source>
        <dbReference type="SAM" id="MobiDB-lite"/>
    </source>
</evidence>
<proteinExistence type="predicted"/>
<sequence>MCIAGVRGDRPRPRHGPQATRHGPCATRHRPQATATRPPHAHPPKRGGRREGGRPARPRAAQPLYIKRKIMIDLHVRPCCFFF</sequence>
<dbReference type="AlphaFoldDB" id="A0A8J9Y813"/>
<evidence type="ECO:0000313" key="3">
    <source>
        <dbReference type="Proteomes" id="UP000838878"/>
    </source>
</evidence>
<gene>
    <name evidence="2" type="ORF">BINO364_LOCUS4665</name>
</gene>
<dbReference type="Proteomes" id="UP000838878">
    <property type="component" value="Chromosome 12"/>
</dbReference>
<protein>
    <submittedName>
        <fullName evidence="2">Uncharacterized protein</fullName>
    </submittedName>
</protein>
<reference evidence="2" key="1">
    <citation type="submission" date="2021-12" db="EMBL/GenBank/DDBJ databases">
        <authorList>
            <person name="Martin H S."/>
        </authorList>
    </citation>
    <scope>NUCLEOTIDE SEQUENCE</scope>
</reference>
<keyword evidence="3" id="KW-1185">Reference proteome</keyword>